<keyword evidence="2" id="KW-1185">Reference proteome</keyword>
<name>A0A7H0SRZ2_9CORY</name>
<dbReference type="KEGG" id="cpoy:GP475_12240"/>
<organism evidence="1 2">
    <name type="scientific">Corynebacterium poyangense</name>
    <dbReference type="NCBI Taxonomy" id="2684405"/>
    <lineage>
        <taxon>Bacteria</taxon>
        <taxon>Bacillati</taxon>
        <taxon>Actinomycetota</taxon>
        <taxon>Actinomycetes</taxon>
        <taxon>Mycobacteriales</taxon>
        <taxon>Corynebacteriaceae</taxon>
        <taxon>Corynebacterium</taxon>
    </lineage>
</organism>
<dbReference type="Proteomes" id="UP000516320">
    <property type="component" value="Chromosome"/>
</dbReference>
<dbReference type="AlphaFoldDB" id="A0A7H0SRZ2"/>
<dbReference type="EMBL" id="CP046884">
    <property type="protein sequence ID" value="QNQ91317.1"/>
    <property type="molecule type" value="Genomic_DNA"/>
</dbReference>
<protein>
    <submittedName>
        <fullName evidence="1">Uncharacterized protein</fullName>
    </submittedName>
</protein>
<gene>
    <name evidence="1" type="ORF">GP475_12240</name>
</gene>
<accession>A0A7H0SRZ2</accession>
<sequence length="106" mass="12063">MFHVKQLLYVRLDFEVPESGKVSHVAELEPIDHEHCTMVRIIELDHEGVIRGAAHQHGSRGMMNLPQQVVPHPDTYDQFPDISSQAVSPEEFQVLWLEACSTLGEF</sequence>
<evidence type="ECO:0000313" key="2">
    <source>
        <dbReference type="Proteomes" id="UP000516320"/>
    </source>
</evidence>
<reference evidence="1 2" key="1">
    <citation type="submission" date="2019-12" db="EMBL/GenBank/DDBJ databases">
        <title>Corynebacterium sp. nov., isolated from feces of the Anser Albifrons in China.</title>
        <authorList>
            <person name="Liu Q."/>
        </authorList>
    </citation>
    <scope>NUCLEOTIDE SEQUENCE [LARGE SCALE GENOMIC DNA]</scope>
    <source>
        <strain evidence="1 2">4H37-19</strain>
    </source>
</reference>
<proteinExistence type="predicted"/>
<evidence type="ECO:0000313" key="1">
    <source>
        <dbReference type="EMBL" id="QNQ91317.1"/>
    </source>
</evidence>